<dbReference type="CDD" id="cd05251">
    <property type="entry name" value="NmrA_like_SDR_a"/>
    <property type="match status" value="1"/>
</dbReference>
<name>A0A6S8BR41_9STRA</name>
<evidence type="ECO:0000256" key="2">
    <source>
        <dbReference type="ARBA" id="ARBA00022857"/>
    </source>
</evidence>
<evidence type="ECO:0000313" key="4">
    <source>
        <dbReference type="EMBL" id="CAE0436296.1"/>
    </source>
</evidence>
<protein>
    <recommendedName>
        <fullName evidence="3">NmrA-like domain-containing protein</fullName>
    </recommendedName>
</protein>
<dbReference type="Pfam" id="PF05368">
    <property type="entry name" value="NmrA"/>
    <property type="match status" value="1"/>
</dbReference>
<dbReference type="PANTHER" id="PTHR42748">
    <property type="entry name" value="NITROGEN METABOLITE REPRESSION PROTEIN NMRA FAMILY MEMBER"/>
    <property type="match status" value="1"/>
</dbReference>
<dbReference type="Gene3D" id="3.40.50.720">
    <property type="entry name" value="NAD(P)-binding Rossmann-like Domain"/>
    <property type="match status" value="1"/>
</dbReference>
<evidence type="ECO:0000256" key="1">
    <source>
        <dbReference type="ARBA" id="ARBA00006328"/>
    </source>
</evidence>
<reference evidence="4" key="1">
    <citation type="submission" date="2021-01" db="EMBL/GenBank/DDBJ databases">
        <authorList>
            <person name="Corre E."/>
            <person name="Pelletier E."/>
            <person name="Niang G."/>
            <person name="Scheremetjew M."/>
            <person name="Finn R."/>
            <person name="Kale V."/>
            <person name="Holt S."/>
            <person name="Cochrane G."/>
            <person name="Meng A."/>
            <person name="Brown T."/>
            <person name="Cohen L."/>
        </authorList>
    </citation>
    <scope>NUCLEOTIDE SEQUENCE</scope>
    <source>
        <strain evidence="4">GSBS06</strain>
    </source>
</reference>
<accession>A0A6S8BR41</accession>
<dbReference type="Gene3D" id="3.90.25.10">
    <property type="entry name" value="UDP-galactose 4-epimerase, domain 1"/>
    <property type="match status" value="1"/>
</dbReference>
<keyword evidence="2" id="KW-0521">NADP</keyword>
<dbReference type="GO" id="GO:0005634">
    <property type="term" value="C:nucleus"/>
    <property type="evidence" value="ECO:0007669"/>
    <property type="project" value="TreeGrafter"/>
</dbReference>
<comment type="similarity">
    <text evidence="1">Belongs to the NmrA-type oxidoreductase family.</text>
</comment>
<dbReference type="InterPro" id="IPR036291">
    <property type="entry name" value="NAD(P)-bd_dom_sf"/>
</dbReference>
<dbReference type="InterPro" id="IPR008030">
    <property type="entry name" value="NmrA-like"/>
</dbReference>
<evidence type="ECO:0000313" key="5">
    <source>
        <dbReference type="EMBL" id="CAE0436297.1"/>
    </source>
</evidence>
<sequence length="319" mass="34326">MADTKYFVVGATGSQGGSVVKALLAEGVPGANITGMTRNPDSEKAKSLASLGCCLVKGDLNDPTSLTSLKGKFEGTDSVFVVTDYWQSCGLDVDKEIAQLKAIADELKETSSVKHIVFSTLDDTRPIIGKDIPPLKDSWITPHFDGKGAMTSYFRDILKLPVTLYYTTYYSENSFGILKPNKGDDGVFTMAYPMADKPLAIVALGDLGKGAAKIMVQGPEKWAGKNFFVTSDLIPVAEMAAKLGAAADVTVNYYPITREGFAAFGFPGADDLANMFAFYQYDVFINNHNVEDSKALLGEVESFDKTIQKNIDAVKAALS</sequence>
<dbReference type="EMBL" id="HBIN01008834">
    <property type="protein sequence ID" value="CAE0436297.1"/>
    <property type="molecule type" value="Transcribed_RNA"/>
</dbReference>
<dbReference type="InterPro" id="IPR051164">
    <property type="entry name" value="NmrA-like_oxidored"/>
</dbReference>
<evidence type="ECO:0000259" key="3">
    <source>
        <dbReference type="Pfam" id="PF05368"/>
    </source>
</evidence>
<proteinExistence type="inferred from homology"/>
<gene>
    <name evidence="4" type="ORF">ASTO00021_LOCUS6562</name>
    <name evidence="5" type="ORF">ASTO00021_LOCUS6563</name>
</gene>
<dbReference type="EMBL" id="HBIN01008833">
    <property type="protein sequence ID" value="CAE0436296.1"/>
    <property type="molecule type" value="Transcribed_RNA"/>
</dbReference>
<dbReference type="AlphaFoldDB" id="A0A6S8BR41"/>
<dbReference type="PANTHER" id="PTHR42748:SF7">
    <property type="entry name" value="NMRA LIKE REDOX SENSOR 1-RELATED"/>
    <property type="match status" value="1"/>
</dbReference>
<feature type="domain" description="NmrA-like" evidence="3">
    <location>
        <begin position="7"/>
        <end position="281"/>
    </location>
</feature>
<organism evidence="4">
    <name type="scientific">Aplanochytrium stocchinoi</name>
    <dbReference type="NCBI Taxonomy" id="215587"/>
    <lineage>
        <taxon>Eukaryota</taxon>
        <taxon>Sar</taxon>
        <taxon>Stramenopiles</taxon>
        <taxon>Bigyra</taxon>
        <taxon>Labyrinthulomycetes</taxon>
        <taxon>Thraustochytrida</taxon>
        <taxon>Thraustochytriidae</taxon>
        <taxon>Aplanochytrium</taxon>
    </lineage>
</organism>
<dbReference type="SUPFAM" id="SSF51735">
    <property type="entry name" value="NAD(P)-binding Rossmann-fold domains"/>
    <property type="match status" value="1"/>
</dbReference>